<reference evidence="1" key="2">
    <citation type="submission" date="2021-09" db="EMBL/GenBank/DDBJ databases">
        <authorList>
            <person name="Gilroy R."/>
        </authorList>
    </citation>
    <scope>NUCLEOTIDE SEQUENCE</scope>
    <source>
        <strain evidence="1">ChiGjej2B2-19336</strain>
    </source>
</reference>
<dbReference type="Gene3D" id="3.30.910.20">
    <property type="entry name" value="Skp domain"/>
    <property type="match status" value="1"/>
</dbReference>
<dbReference type="Proteomes" id="UP000698963">
    <property type="component" value="Unassembled WGS sequence"/>
</dbReference>
<evidence type="ECO:0008006" key="3">
    <source>
        <dbReference type="Google" id="ProtNLM"/>
    </source>
</evidence>
<dbReference type="InterPro" id="IPR024930">
    <property type="entry name" value="Skp_dom_sf"/>
</dbReference>
<gene>
    <name evidence="1" type="ORF">K8W16_06645</name>
</gene>
<comment type="caution">
    <text evidence="1">The sequence shown here is derived from an EMBL/GenBank/DDBJ whole genome shotgun (WGS) entry which is preliminary data.</text>
</comment>
<evidence type="ECO:0000313" key="2">
    <source>
        <dbReference type="Proteomes" id="UP000698963"/>
    </source>
</evidence>
<dbReference type="InterPro" id="IPR005632">
    <property type="entry name" value="Chaperone_Skp"/>
</dbReference>
<dbReference type="GO" id="GO:0051082">
    <property type="term" value="F:unfolded protein binding"/>
    <property type="evidence" value="ECO:0007669"/>
    <property type="project" value="InterPro"/>
</dbReference>
<dbReference type="AlphaFoldDB" id="A0A921AVX1"/>
<organism evidence="1 2">
    <name type="scientific">Mailhella massiliensis</name>
    <dbReference type="NCBI Taxonomy" id="1903261"/>
    <lineage>
        <taxon>Bacteria</taxon>
        <taxon>Pseudomonadati</taxon>
        <taxon>Thermodesulfobacteriota</taxon>
        <taxon>Desulfovibrionia</taxon>
        <taxon>Desulfovibrionales</taxon>
        <taxon>Desulfovibrionaceae</taxon>
        <taxon>Mailhella</taxon>
    </lineage>
</organism>
<dbReference type="SUPFAM" id="SSF111384">
    <property type="entry name" value="OmpH-like"/>
    <property type="match status" value="1"/>
</dbReference>
<proteinExistence type="predicted"/>
<reference evidence="1" key="1">
    <citation type="journal article" date="2021" name="PeerJ">
        <title>Extensive microbial diversity within the chicken gut microbiome revealed by metagenomics and culture.</title>
        <authorList>
            <person name="Gilroy R."/>
            <person name="Ravi A."/>
            <person name="Getino M."/>
            <person name="Pursley I."/>
            <person name="Horton D.L."/>
            <person name="Alikhan N.F."/>
            <person name="Baker D."/>
            <person name="Gharbi K."/>
            <person name="Hall N."/>
            <person name="Watson M."/>
            <person name="Adriaenssens E.M."/>
            <person name="Foster-Nyarko E."/>
            <person name="Jarju S."/>
            <person name="Secka A."/>
            <person name="Antonio M."/>
            <person name="Oren A."/>
            <person name="Chaudhuri R.R."/>
            <person name="La Ragione R."/>
            <person name="Hildebrand F."/>
            <person name="Pallen M.J."/>
        </authorList>
    </citation>
    <scope>NUCLEOTIDE SEQUENCE</scope>
    <source>
        <strain evidence="1">ChiGjej2B2-19336</strain>
    </source>
</reference>
<name>A0A921AVX1_9BACT</name>
<accession>A0A921AVX1</accession>
<dbReference type="SMART" id="SM00935">
    <property type="entry name" value="OmpH"/>
    <property type="match status" value="1"/>
</dbReference>
<dbReference type="EMBL" id="DYZA01000132">
    <property type="protein sequence ID" value="HJD97305.1"/>
    <property type="molecule type" value="Genomic_DNA"/>
</dbReference>
<sequence length="177" mass="20084">MMRGKSFFSFVVAVAVLFSSVGILEARAPEVVSVDMQRLMVESTPGKQAEEHLKKVQQVLQKGFEDLKKAHAKEAEAERNRIYAQGLAVLNRQMDVERQAAMRAVQDVVVEEVEKWRKKNGVLLVVSRSMVIAGDWDKADYTNAILSQVNRRKVKFADLPTVTINKDNKEEKKKGRR</sequence>
<evidence type="ECO:0000313" key="1">
    <source>
        <dbReference type="EMBL" id="HJD97305.1"/>
    </source>
</evidence>
<dbReference type="RefSeq" id="WP_304122299.1">
    <property type="nucleotide sequence ID" value="NZ_DYZA01000132.1"/>
</dbReference>
<protein>
    <recommendedName>
        <fullName evidence="3">OmpH family outer membrane protein</fullName>
    </recommendedName>
</protein>